<feature type="non-terminal residue" evidence="1">
    <location>
        <position position="76"/>
    </location>
</feature>
<dbReference type="EMBL" id="UINC01201906">
    <property type="protein sequence ID" value="SVE21460.1"/>
    <property type="molecule type" value="Genomic_DNA"/>
</dbReference>
<dbReference type="Gene3D" id="3.40.630.30">
    <property type="match status" value="1"/>
</dbReference>
<evidence type="ECO:0008006" key="2">
    <source>
        <dbReference type="Google" id="ProtNLM"/>
    </source>
</evidence>
<accession>A0A383BNR5</accession>
<gene>
    <name evidence="1" type="ORF">METZ01_LOCUS474314</name>
</gene>
<dbReference type="InterPro" id="IPR016181">
    <property type="entry name" value="Acyl_CoA_acyltransferase"/>
</dbReference>
<evidence type="ECO:0000313" key="1">
    <source>
        <dbReference type="EMBL" id="SVE21460.1"/>
    </source>
</evidence>
<reference evidence="1" key="1">
    <citation type="submission" date="2018-05" db="EMBL/GenBank/DDBJ databases">
        <authorList>
            <person name="Lanie J.A."/>
            <person name="Ng W.-L."/>
            <person name="Kazmierczak K.M."/>
            <person name="Andrzejewski T.M."/>
            <person name="Davidsen T.M."/>
            <person name="Wayne K.J."/>
            <person name="Tettelin H."/>
            <person name="Glass J.I."/>
            <person name="Rusch D."/>
            <person name="Podicherti R."/>
            <person name="Tsui H.-C.T."/>
            <person name="Winkler M.E."/>
        </authorList>
    </citation>
    <scope>NUCLEOTIDE SEQUENCE</scope>
</reference>
<dbReference type="AlphaFoldDB" id="A0A383BNR5"/>
<name>A0A383BNR5_9ZZZZ</name>
<proteinExistence type="predicted"/>
<protein>
    <recommendedName>
        <fullName evidence="2">N-acetyltransferase domain-containing protein</fullName>
    </recommendedName>
</protein>
<sequence length="76" mass="9030">MKEPISTKRIQLRKFRKEQVDLLFQLNSDPEVMKYITPGKAMTFDEVKSRSMPRIMKSYSHGEEFGIFPAYLKRTE</sequence>
<dbReference type="SUPFAM" id="SSF55729">
    <property type="entry name" value="Acyl-CoA N-acyltransferases (Nat)"/>
    <property type="match status" value="1"/>
</dbReference>
<organism evidence="1">
    <name type="scientific">marine metagenome</name>
    <dbReference type="NCBI Taxonomy" id="408172"/>
    <lineage>
        <taxon>unclassified sequences</taxon>
        <taxon>metagenomes</taxon>
        <taxon>ecological metagenomes</taxon>
    </lineage>
</organism>